<name>A0A2D3W7V8_9BACT</name>
<reference evidence="13 14" key="1">
    <citation type="journal article" date="2017" name="Front. Microbiol.">
        <title>Comparative Genomic Analysis of the Class Epsilonproteobacteria and Proposed Reclassification to Epsilonbacteraeota (phyl. nov.).</title>
        <authorList>
            <person name="Waite D.W."/>
            <person name="Vanwonterghem I."/>
            <person name="Rinke C."/>
            <person name="Parks D.H."/>
            <person name="Zhang Y."/>
            <person name="Takai K."/>
            <person name="Sievert S.M."/>
            <person name="Simon J."/>
            <person name="Campbell B.J."/>
            <person name="Hanson T.E."/>
            <person name="Woyke T."/>
            <person name="Klotz M.G."/>
            <person name="Hugenholtz P."/>
        </authorList>
    </citation>
    <scope>NUCLEOTIDE SEQUENCE [LARGE SCALE GENOMIC DNA]</scope>
    <source>
        <strain evidence="13">UBA12443</strain>
    </source>
</reference>
<dbReference type="Gene3D" id="3.40.50.720">
    <property type="entry name" value="NAD(P)-binding Rossmann-like Domain"/>
    <property type="match status" value="1"/>
</dbReference>
<keyword evidence="6" id="KW-0630">Potassium</keyword>
<dbReference type="GO" id="GO:0005886">
    <property type="term" value="C:plasma membrane"/>
    <property type="evidence" value="ECO:0007669"/>
    <property type="project" value="TreeGrafter"/>
</dbReference>
<organism evidence="13 14">
    <name type="scientific">Sulfuricurvum kujiense</name>
    <dbReference type="NCBI Taxonomy" id="148813"/>
    <lineage>
        <taxon>Bacteria</taxon>
        <taxon>Pseudomonadati</taxon>
        <taxon>Campylobacterota</taxon>
        <taxon>Epsilonproteobacteria</taxon>
        <taxon>Campylobacterales</taxon>
        <taxon>Sulfurimonadaceae</taxon>
        <taxon>Sulfuricurvum</taxon>
    </lineage>
</organism>
<feature type="transmembrane region" description="Helical" evidence="10">
    <location>
        <begin position="218"/>
        <end position="237"/>
    </location>
</feature>
<feature type="domain" description="Cation/H+ exchanger transmembrane" evidence="11">
    <location>
        <begin position="16"/>
        <end position="375"/>
    </location>
</feature>
<evidence type="ECO:0000256" key="9">
    <source>
        <dbReference type="ARBA" id="ARBA00023136"/>
    </source>
</evidence>
<dbReference type="InterPro" id="IPR038770">
    <property type="entry name" value="Na+/solute_symporter_sf"/>
</dbReference>
<dbReference type="InterPro" id="IPR003148">
    <property type="entry name" value="RCK_N"/>
</dbReference>
<feature type="transmembrane region" description="Helical" evidence="10">
    <location>
        <begin position="358"/>
        <end position="378"/>
    </location>
</feature>
<dbReference type="Pfam" id="PF02254">
    <property type="entry name" value="TrkA_N"/>
    <property type="match status" value="1"/>
</dbReference>
<gene>
    <name evidence="13" type="ORF">CFH83_11170</name>
</gene>
<evidence type="ECO:0000313" key="14">
    <source>
        <dbReference type="Proteomes" id="UP000228859"/>
    </source>
</evidence>
<evidence type="ECO:0000256" key="1">
    <source>
        <dbReference type="ARBA" id="ARBA00004141"/>
    </source>
</evidence>
<evidence type="ECO:0000256" key="3">
    <source>
        <dbReference type="ARBA" id="ARBA00022449"/>
    </source>
</evidence>
<dbReference type="AlphaFoldDB" id="A0A2D3W7V8"/>
<feature type="transmembrane region" description="Helical" evidence="10">
    <location>
        <begin position="86"/>
        <end position="109"/>
    </location>
</feature>
<dbReference type="GO" id="GO:0006813">
    <property type="term" value="P:potassium ion transport"/>
    <property type="evidence" value="ECO:0007669"/>
    <property type="project" value="UniProtKB-KW"/>
</dbReference>
<feature type="transmembrane region" description="Helical" evidence="10">
    <location>
        <begin position="115"/>
        <end position="137"/>
    </location>
</feature>
<keyword evidence="9 10" id="KW-0472">Membrane</keyword>
<dbReference type="InterPro" id="IPR006153">
    <property type="entry name" value="Cation/H_exchanger_TM"/>
</dbReference>
<comment type="caution">
    <text evidence="13">The sequence shown here is derived from an EMBL/GenBank/DDBJ whole genome shotgun (WGS) entry which is preliminary data.</text>
</comment>
<feature type="transmembrane region" description="Helical" evidence="10">
    <location>
        <begin position="181"/>
        <end position="198"/>
    </location>
</feature>
<feature type="transmembrane region" description="Helical" evidence="10">
    <location>
        <begin position="296"/>
        <end position="315"/>
    </location>
</feature>
<dbReference type="SUPFAM" id="SSF51735">
    <property type="entry name" value="NAD(P)-binding Rossmann-fold domains"/>
    <property type="match status" value="1"/>
</dbReference>
<dbReference type="GO" id="GO:0015297">
    <property type="term" value="F:antiporter activity"/>
    <property type="evidence" value="ECO:0007669"/>
    <property type="project" value="UniProtKB-KW"/>
</dbReference>
<feature type="transmembrane region" description="Helical" evidence="10">
    <location>
        <begin position="327"/>
        <end position="346"/>
    </location>
</feature>
<protein>
    <submittedName>
        <fullName evidence="13">Potassium transporter</fullName>
    </submittedName>
</protein>
<keyword evidence="4" id="KW-0633">Potassium transport</keyword>
<keyword evidence="3" id="KW-0050">Antiport</keyword>
<feature type="transmembrane region" description="Helical" evidence="10">
    <location>
        <begin position="6"/>
        <end position="22"/>
    </location>
</feature>
<keyword evidence="7 10" id="KW-1133">Transmembrane helix</keyword>
<evidence type="ECO:0000259" key="12">
    <source>
        <dbReference type="Pfam" id="PF02254"/>
    </source>
</evidence>
<evidence type="ECO:0000256" key="4">
    <source>
        <dbReference type="ARBA" id="ARBA00022538"/>
    </source>
</evidence>
<evidence type="ECO:0000256" key="8">
    <source>
        <dbReference type="ARBA" id="ARBA00023065"/>
    </source>
</evidence>
<evidence type="ECO:0000256" key="2">
    <source>
        <dbReference type="ARBA" id="ARBA00022448"/>
    </source>
</evidence>
<evidence type="ECO:0000259" key="11">
    <source>
        <dbReference type="Pfam" id="PF00999"/>
    </source>
</evidence>
<dbReference type="GO" id="GO:1902600">
    <property type="term" value="P:proton transmembrane transport"/>
    <property type="evidence" value="ECO:0007669"/>
    <property type="project" value="InterPro"/>
</dbReference>
<accession>A0A2D3W7V8</accession>
<keyword evidence="2" id="KW-0813">Transport</keyword>
<feature type="domain" description="RCK N-terminal" evidence="12">
    <location>
        <begin position="404"/>
        <end position="515"/>
    </location>
</feature>
<evidence type="ECO:0000256" key="6">
    <source>
        <dbReference type="ARBA" id="ARBA00022958"/>
    </source>
</evidence>
<dbReference type="RefSeq" id="WP_294894434.1">
    <property type="nucleotide sequence ID" value="NZ_DLUI01000161.1"/>
</dbReference>
<dbReference type="InterPro" id="IPR036291">
    <property type="entry name" value="NAD(P)-bd_dom_sf"/>
</dbReference>
<dbReference type="EMBL" id="DLUI01000161">
    <property type="protein sequence ID" value="DAB37431.1"/>
    <property type="molecule type" value="Genomic_DNA"/>
</dbReference>
<feature type="transmembrane region" description="Helical" evidence="10">
    <location>
        <begin position="27"/>
        <end position="45"/>
    </location>
</feature>
<dbReference type="PANTHER" id="PTHR46157">
    <property type="entry name" value="K(+) EFFLUX ANTIPORTER 3, CHLOROPLASTIC"/>
    <property type="match status" value="1"/>
</dbReference>
<feature type="transmembrane region" description="Helical" evidence="10">
    <location>
        <begin position="149"/>
        <end position="169"/>
    </location>
</feature>
<dbReference type="PANTHER" id="PTHR46157:SF4">
    <property type="entry name" value="K(+) EFFLUX ANTIPORTER 3, CHLOROPLASTIC"/>
    <property type="match status" value="1"/>
</dbReference>
<sequence length="536" mass="58622">MESALYYVTIALGMSIIVNLILKRFGISQIIGYILTGVTVAYAFDLRHMSDSHTLEMIAEFGVVFLMFTIGLEVSLQRLSTMKTDVFFNGSLQVLLSSVIFFAIAYWGFGISLESALITSMALSLSSTAVVLSYLKSTKEIARPYGQKATGILIFQDIAVIPILILIGFLSSNGKDIGDVLLQTAISAVVIVGSLFIVGKRVMTWLLHFSSSSEVDELFMGSVLVIVVASSLLASYAGFTYSLGAFVAGMIIAETRYHHKVESDIAPFKDLLLGTFFVTVGMKIDLALFTSHFFEILAILGVVLAVKAVVIFGVIRIHSQSKIAFKTAIALAQVGEFSFAIFALAGNYRLIPEELSQLLVLVAVLSIILTPFVLTYLATISGYFFKDVSVTETFAMLPGRHNHIIVCGYGIVGKFVAKELRASGVDYVVADNSYKHVQEALRDHQEVYFGDMSKSAILDKLCTKDSVSVIITLDNLEKKRLICEAILRYAPEVKLVVKVVSLEEKRELRGLPITITIDGKKEVAARLVSEALTCEL</sequence>
<proteinExistence type="predicted"/>
<feature type="transmembrane region" description="Helical" evidence="10">
    <location>
        <begin position="57"/>
        <end position="74"/>
    </location>
</feature>
<keyword evidence="5 10" id="KW-0812">Transmembrane</keyword>
<feature type="transmembrane region" description="Helical" evidence="10">
    <location>
        <begin position="271"/>
        <end position="290"/>
    </location>
</feature>
<evidence type="ECO:0000256" key="7">
    <source>
        <dbReference type="ARBA" id="ARBA00022989"/>
    </source>
</evidence>
<comment type="subcellular location">
    <subcellularLocation>
        <location evidence="1">Membrane</location>
        <topology evidence="1">Multi-pass membrane protein</topology>
    </subcellularLocation>
</comment>
<dbReference type="Proteomes" id="UP000228859">
    <property type="component" value="Unassembled WGS sequence"/>
</dbReference>
<evidence type="ECO:0000256" key="10">
    <source>
        <dbReference type="SAM" id="Phobius"/>
    </source>
</evidence>
<dbReference type="Pfam" id="PF00999">
    <property type="entry name" value="Na_H_Exchanger"/>
    <property type="match status" value="1"/>
</dbReference>
<evidence type="ECO:0000313" key="13">
    <source>
        <dbReference type="EMBL" id="DAB37431.1"/>
    </source>
</evidence>
<dbReference type="Gene3D" id="1.20.1530.20">
    <property type="match status" value="1"/>
</dbReference>
<keyword evidence="8" id="KW-0406">Ion transport</keyword>
<evidence type="ECO:0000256" key="5">
    <source>
        <dbReference type="ARBA" id="ARBA00022692"/>
    </source>
</evidence>